<dbReference type="SUPFAM" id="SSF54695">
    <property type="entry name" value="POZ domain"/>
    <property type="match status" value="1"/>
</dbReference>
<name>A0A397TFH2_9GLOM</name>
<dbReference type="AlphaFoldDB" id="A0A397TFH2"/>
<dbReference type="Pfam" id="PF00651">
    <property type="entry name" value="BTB"/>
    <property type="match status" value="1"/>
</dbReference>
<dbReference type="OrthoDB" id="2385073at2759"/>
<dbReference type="Proteomes" id="UP000265703">
    <property type="component" value="Unassembled WGS sequence"/>
</dbReference>
<protein>
    <recommendedName>
        <fullName evidence="1">BTB domain-containing protein</fullName>
    </recommendedName>
</protein>
<reference evidence="2 3" key="1">
    <citation type="submission" date="2018-06" db="EMBL/GenBank/DDBJ databases">
        <title>Comparative genomics reveals the genomic features of Rhizophagus irregularis, R. cerebriforme, R. diaphanum and Gigaspora rosea, and their symbiotic lifestyle signature.</title>
        <authorList>
            <person name="Morin E."/>
            <person name="San Clemente H."/>
            <person name="Chen E.C.H."/>
            <person name="De La Providencia I."/>
            <person name="Hainaut M."/>
            <person name="Kuo A."/>
            <person name="Kohler A."/>
            <person name="Murat C."/>
            <person name="Tang N."/>
            <person name="Roy S."/>
            <person name="Loubradou J."/>
            <person name="Henrissat B."/>
            <person name="Grigoriev I.V."/>
            <person name="Corradi N."/>
            <person name="Roux C."/>
            <person name="Martin F.M."/>
        </authorList>
    </citation>
    <scope>NUCLEOTIDE SEQUENCE [LARGE SCALE GENOMIC DNA]</scope>
    <source>
        <strain evidence="2 3">DAOM 227022</strain>
    </source>
</reference>
<comment type="caution">
    <text evidence="2">The sequence shown here is derived from an EMBL/GenBank/DDBJ whole genome shotgun (WGS) entry which is preliminary data.</text>
</comment>
<evidence type="ECO:0000313" key="3">
    <source>
        <dbReference type="Proteomes" id="UP000265703"/>
    </source>
</evidence>
<dbReference type="EMBL" id="QKYT01000041">
    <property type="protein sequence ID" value="RIA96672.1"/>
    <property type="molecule type" value="Genomic_DNA"/>
</dbReference>
<dbReference type="CDD" id="cd18186">
    <property type="entry name" value="BTB_POZ_ZBTB_KLHL-like"/>
    <property type="match status" value="1"/>
</dbReference>
<dbReference type="SMART" id="SM00225">
    <property type="entry name" value="BTB"/>
    <property type="match status" value="1"/>
</dbReference>
<dbReference type="STRING" id="658196.A0A397TFH2"/>
<dbReference type="InterPro" id="IPR011333">
    <property type="entry name" value="SKP1/BTB/POZ_sf"/>
</dbReference>
<gene>
    <name evidence="2" type="ORF">C1645_754363</name>
</gene>
<evidence type="ECO:0000313" key="2">
    <source>
        <dbReference type="EMBL" id="RIA96672.1"/>
    </source>
</evidence>
<proteinExistence type="predicted"/>
<evidence type="ECO:0000259" key="1">
    <source>
        <dbReference type="PROSITE" id="PS50097"/>
    </source>
</evidence>
<keyword evidence="3" id="KW-1185">Reference proteome</keyword>
<dbReference type="Gene3D" id="3.30.710.10">
    <property type="entry name" value="Potassium Channel Kv1.1, Chain A"/>
    <property type="match status" value="1"/>
</dbReference>
<dbReference type="InterPro" id="IPR000210">
    <property type="entry name" value="BTB/POZ_dom"/>
</dbReference>
<sequence length="285" mass="33530">MNDSVKQDDRKLLIGSKIKNSKLFLNEDDPSNKKCWVSGKELVLGIQKDIKEGMYKVNKFLTPYEDLLLCAGARKMKDNEYKEPEIIPDQKEALLNSLLDKLIRQSKNDHDIIFIVGKEEKKIYANRYVLSAVSTYFESAKDEIKVPIEDIQPDTFLVFLRWSYGQSFEDASSILRRQVDFKAEHEYETYYLSFLMHILKVTNIYKVKTFKDIVERTIIKEQYVNVNYVSEILKCSKECEAQESRKFYENHVKSNKELFKDQLSGIHKNELNDLIEPRMLKLLNI</sequence>
<accession>A0A397TFH2</accession>
<feature type="domain" description="BTB" evidence="1">
    <location>
        <begin position="110"/>
        <end position="164"/>
    </location>
</feature>
<organism evidence="2 3">
    <name type="scientific">Glomus cerebriforme</name>
    <dbReference type="NCBI Taxonomy" id="658196"/>
    <lineage>
        <taxon>Eukaryota</taxon>
        <taxon>Fungi</taxon>
        <taxon>Fungi incertae sedis</taxon>
        <taxon>Mucoromycota</taxon>
        <taxon>Glomeromycotina</taxon>
        <taxon>Glomeromycetes</taxon>
        <taxon>Glomerales</taxon>
        <taxon>Glomeraceae</taxon>
        <taxon>Glomus</taxon>
    </lineage>
</organism>
<dbReference type="PROSITE" id="PS50097">
    <property type="entry name" value="BTB"/>
    <property type="match status" value="1"/>
</dbReference>